<evidence type="ECO:0000313" key="5">
    <source>
        <dbReference type="Proteomes" id="UP001501803"/>
    </source>
</evidence>
<evidence type="ECO:0000313" key="4">
    <source>
        <dbReference type="EMBL" id="GAA3890831.1"/>
    </source>
</evidence>
<comment type="similarity">
    <text evidence="1">Belongs to the bacterial solute-binding protein 1 family.</text>
</comment>
<organism evidence="4 5">
    <name type="scientific">Leifsonia kafniensis</name>
    <dbReference type="NCBI Taxonomy" id="475957"/>
    <lineage>
        <taxon>Bacteria</taxon>
        <taxon>Bacillati</taxon>
        <taxon>Actinomycetota</taxon>
        <taxon>Actinomycetes</taxon>
        <taxon>Micrococcales</taxon>
        <taxon>Microbacteriaceae</taxon>
        <taxon>Leifsonia</taxon>
    </lineage>
</organism>
<name>A0ABP7KZG9_9MICO</name>
<dbReference type="RefSeq" id="WP_345069229.1">
    <property type="nucleotide sequence ID" value="NZ_BAABCN010000015.1"/>
</dbReference>
<dbReference type="InterPro" id="IPR006059">
    <property type="entry name" value="SBP"/>
</dbReference>
<sequence length="447" mass="48037">MNKRIARLHLPVMALTAASALILSGCTSGGSGSDFATTTPTELSGTVSFWHFFSDREADVIQSVVDDFEKANPKVKVTVHPGQDDEKLRKAISTGSNVDLGLSYSTDIVGNFCSTGAFRDLGDVIKRDNVDMNQFTDTVKSYTEFDGTRCSMPVLADVYGLYYNKDLLSAAGFTEPPKTLGELETMADALTTYNADGSIKTLGFNPTMGWYENAPAHIGPAAGAEWLNADGTSAIGTDAGWPDLINWQTAYVQKIGWDKLNTFTSGLGQEFSADNAFQTGQVAMNMDGEYRTAFIDDQAPKLNYGTAPFPTADAHTDLYGGGYITGNIAGISKGSKNPELAWALMKYLTTDTAAVVKLSNGLKNVPTTHAALTSSDLEVSPQFQTFLDISESEHTTTTPPSPVGAGYQQSFQDWWNIYQTDPSGDLSTALTDIDKQINDSIELVSGP</sequence>
<dbReference type="Gene3D" id="3.40.190.10">
    <property type="entry name" value="Periplasmic binding protein-like II"/>
    <property type="match status" value="2"/>
</dbReference>
<gene>
    <name evidence="4" type="ORF">GCM10022381_35920</name>
</gene>
<evidence type="ECO:0000256" key="3">
    <source>
        <dbReference type="ARBA" id="ARBA00022729"/>
    </source>
</evidence>
<reference evidence="5" key="1">
    <citation type="journal article" date="2019" name="Int. J. Syst. Evol. Microbiol.">
        <title>The Global Catalogue of Microorganisms (GCM) 10K type strain sequencing project: providing services to taxonomists for standard genome sequencing and annotation.</title>
        <authorList>
            <consortium name="The Broad Institute Genomics Platform"/>
            <consortium name="The Broad Institute Genome Sequencing Center for Infectious Disease"/>
            <person name="Wu L."/>
            <person name="Ma J."/>
        </authorList>
    </citation>
    <scope>NUCLEOTIDE SEQUENCE [LARGE SCALE GENOMIC DNA]</scope>
    <source>
        <strain evidence="5">JCM 17021</strain>
    </source>
</reference>
<protein>
    <submittedName>
        <fullName evidence="4">Extracellular solute-binding protein</fullName>
    </submittedName>
</protein>
<keyword evidence="3" id="KW-0732">Signal</keyword>
<dbReference type="Proteomes" id="UP001501803">
    <property type="component" value="Unassembled WGS sequence"/>
</dbReference>
<dbReference type="SUPFAM" id="SSF53850">
    <property type="entry name" value="Periplasmic binding protein-like II"/>
    <property type="match status" value="1"/>
</dbReference>
<proteinExistence type="inferred from homology"/>
<keyword evidence="5" id="KW-1185">Reference proteome</keyword>
<dbReference type="PANTHER" id="PTHR30061">
    <property type="entry name" value="MALTOSE-BINDING PERIPLASMIC PROTEIN"/>
    <property type="match status" value="1"/>
</dbReference>
<evidence type="ECO:0000256" key="2">
    <source>
        <dbReference type="ARBA" id="ARBA00022448"/>
    </source>
</evidence>
<dbReference type="PANTHER" id="PTHR30061:SF50">
    <property type="entry name" value="MALTOSE_MALTODEXTRIN-BINDING PERIPLASMIC PROTEIN"/>
    <property type="match status" value="1"/>
</dbReference>
<accession>A0ABP7KZG9</accession>
<keyword evidence="2" id="KW-0813">Transport</keyword>
<dbReference type="Pfam" id="PF01547">
    <property type="entry name" value="SBP_bac_1"/>
    <property type="match status" value="1"/>
</dbReference>
<dbReference type="PROSITE" id="PS51257">
    <property type="entry name" value="PROKAR_LIPOPROTEIN"/>
    <property type="match status" value="1"/>
</dbReference>
<comment type="caution">
    <text evidence="4">The sequence shown here is derived from an EMBL/GenBank/DDBJ whole genome shotgun (WGS) entry which is preliminary data.</text>
</comment>
<evidence type="ECO:0000256" key="1">
    <source>
        <dbReference type="ARBA" id="ARBA00008520"/>
    </source>
</evidence>
<dbReference type="EMBL" id="BAABCN010000015">
    <property type="protein sequence ID" value="GAA3890831.1"/>
    <property type="molecule type" value="Genomic_DNA"/>
</dbReference>